<feature type="domain" description="Outer membrane protein beta-barrel" evidence="3">
    <location>
        <begin position="468"/>
        <end position="825"/>
    </location>
</feature>
<dbReference type="Proteomes" id="UP001199919">
    <property type="component" value="Unassembled WGS sequence"/>
</dbReference>
<evidence type="ECO:0000313" key="5">
    <source>
        <dbReference type="Proteomes" id="UP001199919"/>
    </source>
</evidence>
<dbReference type="RefSeq" id="WP_232178860.1">
    <property type="nucleotide sequence ID" value="NZ_JAJPWV010000006.1"/>
</dbReference>
<reference evidence="4 5" key="1">
    <citation type="submission" date="2021-12" db="EMBL/GenBank/DDBJ databases">
        <title>Mucilaginibacter roseus genome.</title>
        <authorList>
            <person name="Ferreira J.R."/>
            <person name="Newman J.D."/>
        </authorList>
    </citation>
    <scope>NUCLEOTIDE SEQUENCE [LARGE SCALE GENOMIC DNA]</scope>
    <source>
        <strain evidence="4 5">LMG 28454</strain>
    </source>
</reference>
<feature type="chain" id="PRO_5047095736" evidence="2">
    <location>
        <begin position="22"/>
        <end position="991"/>
    </location>
</feature>
<comment type="caution">
    <text evidence="4">The sequence shown here is derived from an EMBL/GenBank/DDBJ whole genome shotgun (WGS) entry which is preliminary data.</text>
</comment>
<feature type="region of interest" description="Disordered" evidence="1">
    <location>
        <begin position="312"/>
        <end position="331"/>
    </location>
</feature>
<gene>
    <name evidence="4" type="ORF">LT679_16960</name>
</gene>
<dbReference type="SUPFAM" id="SSF49464">
    <property type="entry name" value="Carboxypeptidase regulatory domain-like"/>
    <property type="match status" value="1"/>
</dbReference>
<dbReference type="SUPFAM" id="SSF56935">
    <property type="entry name" value="Porins"/>
    <property type="match status" value="1"/>
</dbReference>
<feature type="compositionally biased region" description="Pro residues" evidence="1">
    <location>
        <begin position="982"/>
        <end position="991"/>
    </location>
</feature>
<keyword evidence="4" id="KW-0675">Receptor</keyword>
<feature type="region of interest" description="Disordered" evidence="1">
    <location>
        <begin position="960"/>
        <end position="991"/>
    </location>
</feature>
<proteinExistence type="predicted"/>
<keyword evidence="2" id="KW-0732">Signal</keyword>
<evidence type="ECO:0000256" key="1">
    <source>
        <dbReference type="SAM" id="MobiDB-lite"/>
    </source>
</evidence>
<dbReference type="Pfam" id="PF13620">
    <property type="entry name" value="CarboxypepD_reg"/>
    <property type="match status" value="1"/>
</dbReference>
<evidence type="ECO:0000259" key="3">
    <source>
        <dbReference type="Pfam" id="PF14905"/>
    </source>
</evidence>
<keyword evidence="5" id="KW-1185">Reference proteome</keyword>
<organism evidence="4 5">
    <name type="scientific">Mucilaginibacter roseus</name>
    <dbReference type="NCBI Taxonomy" id="1528868"/>
    <lineage>
        <taxon>Bacteria</taxon>
        <taxon>Pseudomonadati</taxon>
        <taxon>Bacteroidota</taxon>
        <taxon>Sphingobacteriia</taxon>
        <taxon>Sphingobacteriales</taxon>
        <taxon>Sphingobacteriaceae</taxon>
        <taxon>Mucilaginibacter</taxon>
    </lineage>
</organism>
<feature type="signal peptide" evidence="2">
    <location>
        <begin position="1"/>
        <end position="21"/>
    </location>
</feature>
<feature type="compositionally biased region" description="Gly residues" evidence="1">
    <location>
        <begin position="312"/>
        <end position="326"/>
    </location>
</feature>
<dbReference type="Gene3D" id="2.60.40.1120">
    <property type="entry name" value="Carboxypeptidase-like, regulatory domain"/>
    <property type="match status" value="1"/>
</dbReference>
<accession>A0ABS8U7E3</accession>
<dbReference type="InterPro" id="IPR041700">
    <property type="entry name" value="OMP_b-brl_3"/>
</dbReference>
<name>A0ABS8U7E3_9SPHI</name>
<dbReference type="EMBL" id="JAJPWV010000006">
    <property type="protein sequence ID" value="MCD8742302.1"/>
    <property type="molecule type" value="Genomic_DNA"/>
</dbReference>
<evidence type="ECO:0000313" key="4">
    <source>
        <dbReference type="EMBL" id="MCD8742302.1"/>
    </source>
</evidence>
<dbReference type="InterPro" id="IPR008969">
    <property type="entry name" value="CarboxyPept-like_regulatory"/>
</dbReference>
<protein>
    <submittedName>
        <fullName evidence="4">TonB-dependent receptor family protein</fullName>
    </submittedName>
</protein>
<sequence length="991" mass="108461">MMKRYLLILALMFAATLTTYAQTGRSVSGTVIDSTKLSVPGASVKLTSAEGDSSVIAADMNGKFTFPSVKGTKINVTVTSIGYQVLLKHYSLEAGTEPVSLGNIVIQVQNNQLNQVNIVGAPNPVTLKEDTVEYKISTYKVRDNAPVEDAIRKMPGVDVDKDGNVTAQGKSVTRVRVNGKDFFAGDLKTATQNLPADIVESVQIIDDYGDQANLTGVKTGEPNKILNINIRKDKNYGYSLQATAGEGTDALPSNEANNANRYLGNVNYFKFKGDQQIAVLGNLNNTNLNTFSFSGATGGGFGGNFNGGGRGGGGGRGNALRGGGGSTTTNANGITDAKSLGLNFRDQWGKNVSVYGSYSFNDNSTYTTTNSLQINRFQNPSTSSSSSQETNNPLNHRFNFNVEWKPDTINYFKITPSFSYSRTNTVGSENVIYTLADSSRASANQAYSVNSLTNTTSPNYGINALYNHKFGKRGRNFSLNLSWNTAKNDQFDNPIYNYTAGTPTTPLNQRINTNSRTTTWGANFAYMEPLSKVSFLELNYAYNHSNTSSDKLTDTLSYTGTTPPTEYSDGDFNRYALLSNSYDYTFTTNRVGLNYRLVESKYNLTAGFGVQPASLKGNSVNAPQTVKNTFNFIPTARFVYNFSRSKSINFNYNGQANQPSFNQLQPVLDLSNALYPVLGNPDLKPSFTNTLEARYNNFSFETGNVFFTRFAYTTTMDQVVSQTTTYGRFSEATLAADPSLKNLQNTNLTTYRNADGYYQLSGFSVFSKPFAERKYTLFLNGNVTYSNNIGYSNSVDSLNRASEFEKNISKNLVLTPGVRFRVNIDDVMDAEVNSSYAINRTVSAIGNNPLLNTNARTLNLGVNGKNYFWKDWTLSYDFTRSINYGYNVAVTNPNILNVYVERRFLKDNVATIRLSGLDLLNQNRGFTSTDNGTITTQSNVNRLSRYVLLTFSLRLRKFAGGAPSQGGQRDYRRGEGGGPGAGGPPPGGGPM</sequence>
<dbReference type="Pfam" id="PF14905">
    <property type="entry name" value="OMP_b-brl_3"/>
    <property type="match status" value="1"/>
</dbReference>
<evidence type="ECO:0000256" key="2">
    <source>
        <dbReference type="SAM" id="SignalP"/>
    </source>
</evidence>